<dbReference type="RefSeq" id="WP_013554262.1">
    <property type="nucleotide sequence ID" value="NC_014935.1"/>
</dbReference>
<dbReference type="OrthoDB" id="9805360at2"/>
<evidence type="ECO:0000313" key="2">
    <source>
        <dbReference type="EMBL" id="ADV46572.1"/>
    </source>
</evidence>
<dbReference type="STRING" id="749222.Nitsa_1321"/>
<dbReference type="Proteomes" id="UP000008633">
    <property type="component" value="Chromosome"/>
</dbReference>
<sequence>MSKDPREVTPEESEKRLIEELQKIYDPEIPVDIYNLGLIYDVKCEKDPVSKLNKCKVVMTLTSATCSMSEVLVDLVRTIPSRIEDHSIEEVDVELVFDPPWDQSKMSDEAKLQLGLL</sequence>
<name>E6WYY6_NITSE</name>
<keyword evidence="3" id="KW-1185">Reference proteome</keyword>
<dbReference type="SUPFAM" id="SSF117916">
    <property type="entry name" value="Fe-S cluster assembly (FSCA) domain-like"/>
    <property type="match status" value="1"/>
</dbReference>
<evidence type="ECO:0000259" key="1">
    <source>
        <dbReference type="Pfam" id="PF01883"/>
    </source>
</evidence>
<evidence type="ECO:0000313" key="3">
    <source>
        <dbReference type="Proteomes" id="UP000008633"/>
    </source>
</evidence>
<accession>E6WYY6</accession>
<gene>
    <name evidence="2" type="ordered locus">Nitsa_1321</name>
</gene>
<dbReference type="AlphaFoldDB" id="E6WYY6"/>
<dbReference type="EMBL" id="CP002452">
    <property type="protein sequence ID" value="ADV46572.1"/>
    <property type="molecule type" value="Genomic_DNA"/>
</dbReference>
<dbReference type="Pfam" id="PF01883">
    <property type="entry name" value="FeS_assembly_P"/>
    <property type="match status" value="1"/>
</dbReference>
<dbReference type="HOGENOM" id="CLU_091588_2_0_7"/>
<dbReference type="Gene3D" id="3.30.300.130">
    <property type="entry name" value="Fe-S cluster assembly (FSCA)"/>
    <property type="match status" value="1"/>
</dbReference>
<organism evidence="2 3">
    <name type="scientific">Nitratifractor salsuginis (strain DSM 16511 / JCM 12458 / E9I37-1)</name>
    <dbReference type="NCBI Taxonomy" id="749222"/>
    <lineage>
        <taxon>Bacteria</taxon>
        <taxon>Pseudomonadati</taxon>
        <taxon>Campylobacterota</taxon>
        <taxon>Epsilonproteobacteria</taxon>
        <taxon>Campylobacterales</taxon>
        <taxon>Sulfurovaceae</taxon>
        <taxon>Nitratifractor</taxon>
    </lineage>
</organism>
<dbReference type="KEGG" id="nsa:Nitsa_1321"/>
<dbReference type="InterPro" id="IPR002744">
    <property type="entry name" value="MIP18-like"/>
</dbReference>
<dbReference type="eggNOG" id="COG2151">
    <property type="taxonomic scope" value="Bacteria"/>
</dbReference>
<protein>
    <recommendedName>
        <fullName evidence="1">MIP18 family-like domain-containing protein</fullName>
    </recommendedName>
</protein>
<proteinExistence type="predicted"/>
<dbReference type="InterPro" id="IPR052339">
    <property type="entry name" value="Fe-S_Maturation_MIP18"/>
</dbReference>
<feature type="domain" description="MIP18 family-like" evidence="1">
    <location>
        <begin position="18"/>
        <end position="77"/>
    </location>
</feature>
<reference evidence="3" key="2">
    <citation type="submission" date="2011-01" db="EMBL/GenBank/DDBJ databases">
        <title>The complete genome of Nitratifractor salsuginis DSM 16511.</title>
        <authorList>
            <consortium name="US DOE Joint Genome Institute (JGI-PGF)"/>
            <person name="Lucas S."/>
            <person name="Copeland A."/>
            <person name="Lapidus A."/>
            <person name="Bruce D."/>
            <person name="Goodwin L."/>
            <person name="Pitluck S."/>
            <person name="Kyrpides N."/>
            <person name="Mavromatis K."/>
            <person name="Ivanova N."/>
            <person name="Mikhailova N."/>
            <person name="Zeytun A."/>
            <person name="Detter J.C."/>
            <person name="Tapia R."/>
            <person name="Han C."/>
            <person name="Land M."/>
            <person name="Hauser L."/>
            <person name="Markowitz V."/>
            <person name="Cheng J.-F."/>
            <person name="Hugenholtz P."/>
            <person name="Woyke T."/>
            <person name="Wu D."/>
            <person name="Tindall B."/>
            <person name="Schuetze A."/>
            <person name="Brambilla E."/>
            <person name="Klenk H.-P."/>
            <person name="Eisen J.A."/>
        </authorList>
    </citation>
    <scope>NUCLEOTIDE SEQUENCE [LARGE SCALE GENOMIC DNA]</scope>
    <source>
        <strain evidence="3">DSM 16511 / JCM 12458 / E9I37-1</strain>
    </source>
</reference>
<dbReference type="PANTHER" id="PTHR42831:SF1">
    <property type="entry name" value="FE-S PROTEIN MATURATION AUXILIARY FACTOR YITW"/>
    <property type="match status" value="1"/>
</dbReference>
<dbReference type="InterPro" id="IPR034904">
    <property type="entry name" value="FSCA_dom_sf"/>
</dbReference>
<reference evidence="2 3" key="1">
    <citation type="journal article" date="2011" name="Stand. Genomic Sci.">
        <title>Complete genome sequence of Nitratifractor salsuginis type strain (E9I37-1).</title>
        <authorList>
            <person name="Anderson I."/>
            <person name="Sikorski J."/>
            <person name="Zeytun A."/>
            <person name="Nolan M."/>
            <person name="Lapidus A."/>
            <person name="Lucas S."/>
            <person name="Hammon N."/>
            <person name="Deshpande S."/>
            <person name="Cheng J.F."/>
            <person name="Tapia R."/>
            <person name="Han C."/>
            <person name="Goodwin L."/>
            <person name="Pitluck S."/>
            <person name="Liolios K."/>
            <person name="Pagani I."/>
            <person name="Ivanova N."/>
            <person name="Huntemann M."/>
            <person name="Mavromatis K."/>
            <person name="Ovchinikova G."/>
            <person name="Pati A."/>
            <person name="Chen A."/>
            <person name="Palaniappan K."/>
            <person name="Land M."/>
            <person name="Hauser L."/>
            <person name="Brambilla E.M."/>
            <person name="Ngatchou-Djao O.D."/>
            <person name="Rohde M."/>
            <person name="Tindall B.J."/>
            <person name="Goker M."/>
            <person name="Detter J.C."/>
            <person name="Woyke T."/>
            <person name="Bristow J."/>
            <person name="Eisen J.A."/>
            <person name="Markowitz V."/>
            <person name="Hugenholtz P."/>
            <person name="Klenk H.P."/>
            <person name="Kyrpides N.C."/>
        </authorList>
    </citation>
    <scope>NUCLEOTIDE SEQUENCE [LARGE SCALE GENOMIC DNA]</scope>
    <source>
        <strain evidence="3">DSM 16511 / JCM 12458 / E9I37-1</strain>
    </source>
</reference>
<dbReference type="PANTHER" id="PTHR42831">
    <property type="entry name" value="FE-S PROTEIN MATURATION AUXILIARY FACTOR YITW"/>
    <property type="match status" value="1"/>
</dbReference>